<keyword evidence="1" id="KW-0547">Nucleotide-binding</keyword>
<dbReference type="GO" id="GO:0032543">
    <property type="term" value="P:mitochondrial translation"/>
    <property type="evidence" value="ECO:0007669"/>
    <property type="project" value="TreeGrafter"/>
</dbReference>
<dbReference type="InterPro" id="IPR009000">
    <property type="entry name" value="Transl_B-barrel_sf"/>
</dbReference>
<dbReference type="Gene3D" id="3.30.70.870">
    <property type="entry name" value="Elongation Factor G (Translational Gtpase), domain 3"/>
    <property type="match status" value="1"/>
</dbReference>
<dbReference type="InterPro" id="IPR014721">
    <property type="entry name" value="Ribsml_uS5_D2-typ_fold_subgr"/>
</dbReference>
<dbReference type="Gene3D" id="2.40.30.10">
    <property type="entry name" value="Translation factors"/>
    <property type="match status" value="1"/>
</dbReference>
<evidence type="ECO:0000256" key="2">
    <source>
        <dbReference type="ARBA" id="ARBA00022917"/>
    </source>
</evidence>
<evidence type="ECO:0000313" key="5">
    <source>
        <dbReference type="EMBL" id="KAK1934888.1"/>
    </source>
</evidence>
<dbReference type="Pfam" id="PF00009">
    <property type="entry name" value="GTP_EFTU"/>
    <property type="match status" value="1"/>
</dbReference>
<reference evidence="5" key="1">
    <citation type="journal article" date="2014" name="Nucleic Acids Res.">
        <title>The evolutionary dynamics of variant antigen genes in Babesia reveal a history of genomic innovation underlying host-parasite interaction.</title>
        <authorList>
            <person name="Jackson A.P."/>
            <person name="Otto T.D."/>
            <person name="Darby A."/>
            <person name="Ramaprasad A."/>
            <person name="Xia D."/>
            <person name="Echaide I.E."/>
            <person name="Farber M."/>
            <person name="Gahlot S."/>
            <person name="Gamble J."/>
            <person name="Gupta D."/>
            <person name="Gupta Y."/>
            <person name="Jackson L."/>
            <person name="Malandrin L."/>
            <person name="Malas T.B."/>
            <person name="Moussa E."/>
            <person name="Nair M."/>
            <person name="Reid A.J."/>
            <person name="Sanders M."/>
            <person name="Sharma J."/>
            <person name="Tracey A."/>
            <person name="Quail M.A."/>
            <person name="Weir W."/>
            <person name="Wastling J.M."/>
            <person name="Hall N."/>
            <person name="Willadsen P."/>
            <person name="Lingelbach K."/>
            <person name="Shiels B."/>
            <person name="Tait A."/>
            <person name="Berriman M."/>
            <person name="Allred D.R."/>
            <person name="Pain A."/>
        </authorList>
    </citation>
    <scope>NUCLEOTIDE SEQUENCE</scope>
    <source>
        <strain evidence="5">1802A</strain>
    </source>
</reference>
<dbReference type="SUPFAM" id="SSF52540">
    <property type="entry name" value="P-loop containing nucleoside triphosphate hydrolases"/>
    <property type="match status" value="1"/>
</dbReference>
<evidence type="ECO:0000256" key="3">
    <source>
        <dbReference type="ARBA" id="ARBA00023134"/>
    </source>
</evidence>
<dbReference type="Gene3D" id="3.30.70.240">
    <property type="match status" value="1"/>
</dbReference>
<dbReference type="Pfam" id="PF14492">
    <property type="entry name" value="EFG_III"/>
    <property type="match status" value="1"/>
</dbReference>
<dbReference type="Pfam" id="PF00679">
    <property type="entry name" value="EFG_C"/>
    <property type="match status" value="1"/>
</dbReference>
<dbReference type="SMART" id="SM00838">
    <property type="entry name" value="EFG_C"/>
    <property type="match status" value="1"/>
</dbReference>
<sequence length="742" mass="81433">MVGYFLHAQLRRMGAAPLHSNKLNCCCFRRISSNIDKHNHRETYTTDDIRNIGIMAHIDAGKTTLAESMLFIANKVEGLSTAGKRAVQLDYMEQEIKRGITIRAACSSFNWGRNHINIVDTPGHTDFSGEVYSAMDVIDGCIIVVDGTKGVQAQTRHINAALPPNMPKIIFINKIDRAGVDLDHNMRSIKKYLRLNTVLLNAPKKHSGTIATTSTVSILKSGQDSHPESKLLIEALTDSLADIDDHFVERYLDHGSVTTEMLIQTLRKYVQNTTVVPVLCGSAVTLTGVDHLLSFVCELFPKPSKDRTFPSTGIVMCGDHAQISAFCKIIRGTMTPNLRLYNLSLGKGERAGKIYKIHGNMYEECTQLIEGDIGMIEGMADVRTGHVLSQDPKETLPKDFRMSSDVDVATKCVCFATFTAKDGKVHVNSMPQAPSEMATTTLVETMAKLKIEDPSLYYKYDPDTVEGLVVGGYGEFHLEILAEILKDNYGIPVQIGKVRVAIKETPLEAVEASMFIDSTNPEDKSHIGLQLIMEPMGLEHANTPLSSLELMSAAGGNSLSCQVETGSIVFMRTNGSVIENPEKYLGASKTQDIIVNIKQLLYNAMAAGPLIGGSMISTRIRITKIKLLPQSTIAESRYACNVSRCEGHRIKELQQPMVSLNIVLPSEYVGCVIPDLRNNRKADILNVASDNAGDTCLTTIVATAPMKEFLGYTKTLRALTNGNATFTMVRCGYAPIHINEVK</sequence>
<accession>A0AAD9GAI2</accession>
<dbReference type="PROSITE" id="PS51722">
    <property type="entry name" value="G_TR_2"/>
    <property type="match status" value="1"/>
</dbReference>
<dbReference type="InterPro" id="IPR000640">
    <property type="entry name" value="EFG_V-like"/>
</dbReference>
<dbReference type="CDD" id="cd03713">
    <property type="entry name" value="EFG_mtEFG_C"/>
    <property type="match status" value="1"/>
</dbReference>
<dbReference type="GO" id="GO:0003924">
    <property type="term" value="F:GTPase activity"/>
    <property type="evidence" value="ECO:0007669"/>
    <property type="project" value="InterPro"/>
</dbReference>
<dbReference type="SUPFAM" id="SSF54980">
    <property type="entry name" value="EF-G C-terminal domain-like"/>
    <property type="match status" value="2"/>
</dbReference>
<dbReference type="PANTHER" id="PTHR43261">
    <property type="entry name" value="TRANSLATION ELONGATION FACTOR G-RELATED"/>
    <property type="match status" value="1"/>
</dbReference>
<dbReference type="NCBIfam" id="TIGR00231">
    <property type="entry name" value="small_GTP"/>
    <property type="match status" value="1"/>
</dbReference>
<dbReference type="Gene3D" id="3.30.230.10">
    <property type="match status" value="1"/>
</dbReference>
<dbReference type="GO" id="GO:0003746">
    <property type="term" value="F:translation elongation factor activity"/>
    <property type="evidence" value="ECO:0007669"/>
    <property type="project" value="UniProtKB-KW"/>
</dbReference>
<dbReference type="SUPFAM" id="SSF50447">
    <property type="entry name" value="Translation proteins"/>
    <property type="match status" value="1"/>
</dbReference>
<dbReference type="Gene3D" id="3.40.50.300">
    <property type="entry name" value="P-loop containing nucleotide triphosphate hydrolases"/>
    <property type="match status" value="1"/>
</dbReference>
<dbReference type="InterPro" id="IPR035647">
    <property type="entry name" value="EFG_III/V"/>
</dbReference>
<dbReference type="PRINTS" id="PR00315">
    <property type="entry name" value="ELONGATNFCT"/>
</dbReference>
<dbReference type="InterPro" id="IPR041095">
    <property type="entry name" value="EFG_II"/>
</dbReference>
<feature type="domain" description="Tr-type G" evidence="4">
    <location>
        <begin position="47"/>
        <end position="304"/>
    </location>
</feature>
<name>A0AAD9GAI2_BABDI</name>
<dbReference type="GO" id="GO:0032790">
    <property type="term" value="P:ribosome disassembly"/>
    <property type="evidence" value="ECO:0007669"/>
    <property type="project" value="TreeGrafter"/>
</dbReference>
<keyword evidence="2" id="KW-0648">Protein biosynthesis</keyword>
<dbReference type="InterPro" id="IPR005225">
    <property type="entry name" value="Small_GTP-bd"/>
</dbReference>
<evidence type="ECO:0000256" key="1">
    <source>
        <dbReference type="ARBA" id="ARBA00022741"/>
    </source>
</evidence>
<evidence type="ECO:0000313" key="6">
    <source>
        <dbReference type="Proteomes" id="UP001195914"/>
    </source>
</evidence>
<proteinExistence type="predicted"/>
<dbReference type="EMBL" id="JAHBMH010000062">
    <property type="protein sequence ID" value="KAK1934888.1"/>
    <property type="molecule type" value="Genomic_DNA"/>
</dbReference>
<dbReference type="InterPro" id="IPR035649">
    <property type="entry name" value="EFG_V"/>
</dbReference>
<gene>
    <name evidence="5" type="ORF">X943_002750</name>
</gene>
<protein>
    <submittedName>
        <fullName evidence="5">Elongation factor G 2, mitochondrial</fullName>
    </submittedName>
</protein>
<evidence type="ECO:0000259" key="4">
    <source>
        <dbReference type="PROSITE" id="PS51722"/>
    </source>
</evidence>
<comment type="caution">
    <text evidence="5">The sequence shown here is derived from an EMBL/GenBank/DDBJ whole genome shotgun (WGS) entry which is preliminary data.</text>
</comment>
<dbReference type="Proteomes" id="UP001195914">
    <property type="component" value="Unassembled WGS sequence"/>
</dbReference>
<dbReference type="PANTHER" id="PTHR43261:SF1">
    <property type="entry name" value="RIBOSOME-RELEASING FACTOR 2, MITOCHONDRIAL"/>
    <property type="match status" value="1"/>
</dbReference>
<dbReference type="InterPro" id="IPR000795">
    <property type="entry name" value="T_Tr_GTP-bd_dom"/>
</dbReference>
<reference evidence="5" key="2">
    <citation type="submission" date="2021-05" db="EMBL/GenBank/DDBJ databases">
        <authorList>
            <person name="Pain A."/>
        </authorList>
    </citation>
    <scope>NUCLEOTIDE SEQUENCE</scope>
    <source>
        <strain evidence="5">1802A</strain>
    </source>
</reference>
<keyword evidence="6" id="KW-1185">Reference proteome</keyword>
<dbReference type="AlphaFoldDB" id="A0AAD9GAI2"/>
<organism evidence="5 6">
    <name type="scientific">Babesia divergens</name>
    <dbReference type="NCBI Taxonomy" id="32595"/>
    <lineage>
        <taxon>Eukaryota</taxon>
        <taxon>Sar</taxon>
        <taxon>Alveolata</taxon>
        <taxon>Apicomplexa</taxon>
        <taxon>Aconoidasida</taxon>
        <taxon>Piroplasmida</taxon>
        <taxon>Babesiidae</taxon>
        <taxon>Babesia</taxon>
    </lineage>
</organism>
<dbReference type="InterPro" id="IPR027417">
    <property type="entry name" value="P-loop_NTPase"/>
</dbReference>
<keyword evidence="3" id="KW-0342">GTP-binding</keyword>
<keyword evidence="5" id="KW-0251">Elongation factor</keyword>
<dbReference type="GO" id="GO:0005739">
    <property type="term" value="C:mitochondrion"/>
    <property type="evidence" value="ECO:0007669"/>
    <property type="project" value="TreeGrafter"/>
</dbReference>
<dbReference type="GO" id="GO:0005525">
    <property type="term" value="F:GTP binding"/>
    <property type="evidence" value="ECO:0007669"/>
    <property type="project" value="UniProtKB-KW"/>
</dbReference>